<evidence type="ECO:0008006" key="4">
    <source>
        <dbReference type="Google" id="ProtNLM"/>
    </source>
</evidence>
<evidence type="ECO:0000313" key="3">
    <source>
        <dbReference type="Proteomes" id="UP000826550"/>
    </source>
</evidence>
<sequence>MSIFYRSFTELFKLKIKNTHLWFICQLIGSFALTFFNYIHDKSLQNASFTATWLTNFLYLTFLFIGIYYCITCITHEKVNRNQTWRLIPMSSSGLYADNMLSSFVSVAFFCILEIISNIIFLLITMLVDRQFAKEVIKSIQYVNADATKIDFQIVSSILSLVFILILLGFLFYFIVDFLNFSSRSIADFLPGSNGQAYIRVIIILLIILIAWTIINTNNFIASIVLYPLSFLRGDLFSDNHTLSNIIIILITFNVVLAIINLFSYNKFFEASESK</sequence>
<feature type="transmembrane region" description="Helical" evidence="1">
    <location>
        <begin position="197"/>
        <end position="226"/>
    </location>
</feature>
<gene>
    <name evidence="2" type="ORF">GYM71_05150</name>
</gene>
<accession>A0ABX8W950</accession>
<dbReference type="RefSeq" id="WP_220219680.1">
    <property type="nucleotide sequence ID" value="NZ_CP048268.1"/>
</dbReference>
<keyword evidence="1" id="KW-0812">Transmembrane</keyword>
<feature type="transmembrane region" description="Helical" evidence="1">
    <location>
        <begin position="154"/>
        <end position="176"/>
    </location>
</feature>
<keyword evidence="3" id="KW-1185">Reference proteome</keyword>
<protein>
    <recommendedName>
        <fullName evidence="4">ABC transporter permease</fullName>
    </recommendedName>
</protein>
<proteinExistence type="predicted"/>
<feature type="transmembrane region" description="Helical" evidence="1">
    <location>
        <begin position="246"/>
        <end position="265"/>
    </location>
</feature>
<evidence type="ECO:0000313" key="2">
    <source>
        <dbReference type="EMBL" id="QYN52835.1"/>
    </source>
</evidence>
<name>A0ABX8W950_9LACO</name>
<feature type="transmembrane region" description="Helical" evidence="1">
    <location>
        <begin position="95"/>
        <end position="124"/>
    </location>
</feature>
<feature type="transmembrane region" description="Helical" evidence="1">
    <location>
        <begin position="21"/>
        <end position="39"/>
    </location>
</feature>
<dbReference type="EMBL" id="CP048268">
    <property type="protein sequence ID" value="QYN52835.1"/>
    <property type="molecule type" value="Genomic_DNA"/>
</dbReference>
<reference evidence="2 3" key="1">
    <citation type="submission" date="2020-01" db="EMBL/GenBank/DDBJ databases">
        <title>Vast differences in strain-level diversity in the gut microbiota of two closely related honey bee species.</title>
        <authorList>
            <person name="Ellegaard K.M."/>
            <person name="Suenami S."/>
            <person name="Miyazaki R."/>
            <person name="Engel P."/>
        </authorList>
    </citation>
    <scope>NUCLEOTIDE SEQUENCE [LARGE SCALE GENOMIC DNA]</scope>
    <source>
        <strain evidence="2 3">ESL0416</strain>
    </source>
</reference>
<dbReference type="Proteomes" id="UP000826550">
    <property type="component" value="Chromosome"/>
</dbReference>
<keyword evidence="1" id="KW-1133">Transmembrane helix</keyword>
<feature type="transmembrane region" description="Helical" evidence="1">
    <location>
        <begin position="51"/>
        <end position="74"/>
    </location>
</feature>
<keyword evidence="1" id="KW-0472">Membrane</keyword>
<organism evidence="2 3">
    <name type="scientific">Lactobacillus panisapium</name>
    <dbReference type="NCBI Taxonomy" id="2012495"/>
    <lineage>
        <taxon>Bacteria</taxon>
        <taxon>Bacillati</taxon>
        <taxon>Bacillota</taxon>
        <taxon>Bacilli</taxon>
        <taxon>Lactobacillales</taxon>
        <taxon>Lactobacillaceae</taxon>
        <taxon>Lactobacillus</taxon>
    </lineage>
</organism>
<evidence type="ECO:0000256" key="1">
    <source>
        <dbReference type="SAM" id="Phobius"/>
    </source>
</evidence>